<keyword evidence="10" id="KW-0406">Ion transport</keyword>
<evidence type="ECO:0000259" key="18">
    <source>
        <dbReference type="Pfam" id="PF21334"/>
    </source>
</evidence>
<gene>
    <name evidence="19" type="ORF">KAF25_005717</name>
</gene>
<evidence type="ECO:0000256" key="4">
    <source>
        <dbReference type="ARBA" id="ARBA00022448"/>
    </source>
</evidence>
<keyword evidence="12" id="KW-0472">Membrane</keyword>
<dbReference type="Gene3D" id="6.10.140.880">
    <property type="match status" value="1"/>
</dbReference>
<dbReference type="Pfam" id="PF21334">
    <property type="entry name" value="ATPD_C_fung"/>
    <property type="match status" value="1"/>
</dbReference>
<evidence type="ECO:0000256" key="3">
    <source>
        <dbReference type="ARBA" id="ARBA00016960"/>
    </source>
</evidence>
<name>A0A9P7H5D4_9HYPO</name>
<evidence type="ECO:0000256" key="11">
    <source>
        <dbReference type="ARBA" id="ARBA00023128"/>
    </source>
</evidence>
<dbReference type="InterPro" id="IPR036770">
    <property type="entry name" value="Ankyrin_rpt-contain_sf"/>
</dbReference>
<dbReference type="Gene3D" id="2.60.15.10">
    <property type="entry name" value="F0F1 ATP synthase delta/epsilon subunit, N-terminal"/>
    <property type="match status" value="1"/>
</dbReference>
<comment type="similarity">
    <text evidence="2">Belongs to the ATPase epsilon chain family.</text>
</comment>
<dbReference type="InterPro" id="IPR001469">
    <property type="entry name" value="ATP_synth_F1_dsu/esu"/>
</dbReference>
<evidence type="ECO:0000256" key="13">
    <source>
        <dbReference type="ARBA" id="ARBA00023196"/>
    </source>
</evidence>
<dbReference type="InterPro" id="IPR036771">
    <property type="entry name" value="ATPsynth_dsu/esu_N"/>
</dbReference>
<dbReference type="SMART" id="SM00248">
    <property type="entry name" value="ANK"/>
    <property type="match status" value="11"/>
</dbReference>
<feature type="repeat" description="ANK" evidence="16">
    <location>
        <begin position="424"/>
        <end position="456"/>
    </location>
</feature>
<evidence type="ECO:0000256" key="1">
    <source>
        <dbReference type="ARBA" id="ARBA00004273"/>
    </source>
</evidence>
<evidence type="ECO:0000256" key="16">
    <source>
        <dbReference type="PROSITE-ProRule" id="PRU00023"/>
    </source>
</evidence>
<dbReference type="GO" id="GO:0046933">
    <property type="term" value="F:proton-transporting ATP synthase activity, rotational mechanism"/>
    <property type="evidence" value="ECO:0007669"/>
    <property type="project" value="InterPro"/>
</dbReference>
<dbReference type="GO" id="GO:0005743">
    <property type="term" value="C:mitochondrial inner membrane"/>
    <property type="evidence" value="ECO:0007669"/>
    <property type="project" value="UniProtKB-SubCell"/>
</dbReference>
<dbReference type="SUPFAM" id="SSF48403">
    <property type="entry name" value="Ankyrin repeat"/>
    <property type="match status" value="2"/>
</dbReference>
<reference evidence="19" key="1">
    <citation type="submission" date="2021-04" db="EMBL/GenBank/DDBJ databases">
        <title>Draft genome of Fusarium avenaceum strain F156N33, isolated from an atmospheric sample in Virginia.</title>
        <authorList>
            <person name="Yang S."/>
            <person name="Vinatzer B.A."/>
            <person name="Coleman J."/>
        </authorList>
    </citation>
    <scope>NUCLEOTIDE SEQUENCE</scope>
    <source>
        <strain evidence="19">F156N33</strain>
    </source>
</reference>
<keyword evidence="4" id="KW-0813">Transport</keyword>
<evidence type="ECO:0000259" key="17">
    <source>
        <dbReference type="Pfam" id="PF02823"/>
    </source>
</evidence>
<dbReference type="InterPro" id="IPR048938">
    <property type="entry name" value="ATPD_C_fung"/>
</dbReference>
<dbReference type="Proteomes" id="UP000782241">
    <property type="component" value="Unassembled WGS sequence"/>
</dbReference>
<keyword evidence="13" id="KW-0139">CF(1)</keyword>
<dbReference type="PROSITE" id="PS50088">
    <property type="entry name" value="ANK_REPEAT"/>
    <property type="match status" value="4"/>
</dbReference>
<dbReference type="InterPro" id="IPR020546">
    <property type="entry name" value="ATP_synth_F1_dsu/esu_N"/>
</dbReference>
<evidence type="ECO:0000256" key="10">
    <source>
        <dbReference type="ARBA" id="ARBA00023065"/>
    </source>
</evidence>
<keyword evidence="5" id="KW-0677">Repeat</keyword>
<evidence type="ECO:0000256" key="15">
    <source>
        <dbReference type="ARBA" id="ARBA00031669"/>
    </source>
</evidence>
<evidence type="ECO:0000256" key="8">
    <source>
        <dbReference type="ARBA" id="ARBA00022946"/>
    </source>
</evidence>
<organism evidence="19 20">
    <name type="scientific">Fusarium avenaceum</name>
    <dbReference type="NCBI Taxonomy" id="40199"/>
    <lineage>
        <taxon>Eukaryota</taxon>
        <taxon>Fungi</taxon>
        <taxon>Dikarya</taxon>
        <taxon>Ascomycota</taxon>
        <taxon>Pezizomycotina</taxon>
        <taxon>Sordariomycetes</taxon>
        <taxon>Hypocreomycetidae</taxon>
        <taxon>Hypocreales</taxon>
        <taxon>Nectriaceae</taxon>
        <taxon>Fusarium</taxon>
        <taxon>Fusarium tricinctum species complex</taxon>
    </lineage>
</organism>
<dbReference type="HAMAP" id="MF_00530">
    <property type="entry name" value="ATP_synth_epsil_bac"/>
    <property type="match status" value="1"/>
</dbReference>
<evidence type="ECO:0000256" key="2">
    <source>
        <dbReference type="ARBA" id="ARBA00005712"/>
    </source>
</evidence>
<evidence type="ECO:0000256" key="5">
    <source>
        <dbReference type="ARBA" id="ARBA00022737"/>
    </source>
</evidence>
<keyword evidence="7" id="KW-0999">Mitochondrion inner membrane</keyword>
<dbReference type="PANTHER" id="PTHR24198">
    <property type="entry name" value="ANKYRIN REPEAT AND PROTEIN KINASE DOMAIN-CONTAINING PROTEIN"/>
    <property type="match status" value="1"/>
</dbReference>
<keyword evidence="8" id="KW-0809">Transit peptide</keyword>
<accession>A0A9P7H5D4</accession>
<keyword evidence="6" id="KW-0375">Hydrogen ion transport</keyword>
<keyword evidence="9 16" id="KW-0040">ANK repeat</keyword>
<dbReference type="Pfam" id="PF12796">
    <property type="entry name" value="Ank_2"/>
    <property type="match status" value="2"/>
</dbReference>
<evidence type="ECO:0000256" key="14">
    <source>
        <dbReference type="ARBA" id="ARBA00023310"/>
    </source>
</evidence>
<evidence type="ECO:0000313" key="20">
    <source>
        <dbReference type="Proteomes" id="UP000782241"/>
    </source>
</evidence>
<evidence type="ECO:0000256" key="7">
    <source>
        <dbReference type="ARBA" id="ARBA00022792"/>
    </source>
</evidence>
<dbReference type="GO" id="GO:0045259">
    <property type="term" value="C:proton-transporting ATP synthase complex"/>
    <property type="evidence" value="ECO:0007669"/>
    <property type="project" value="UniProtKB-KW"/>
</dbReference>
<sequence length="876" mass="96556">MQVDNTTHAMATIEALPVEAICHIVDICIDESASKNKDFMQTPEALVQTSHHFYDIVNPRIRTTAVCRAAEEGRLDIIKKAHGYGADLSLAGRIKHGQRASPLHYAIQNGHRDIVEFLVEVGVDPHVPSAGLCTCYMDEAMVKPYALHTALSHSMVKEAAKLLIQKLGAYWSFRGMPALDEVYPDEHDKELADLLIDLPGPQPAIDALRYALQWKHSDLATRVLERPDFDASFPDHYGRTPIACAVIYNQPEIVKLLLQRPEVDAGTPQKNGLTPLHLAVEERTLPFVETLLQRPEVDAGKADKHNYTALHCFRAQSLDIIKILLARPEINAGIPTKKGLTPLHHACLLDDPEVARLLLGRRDVDANARASLGQTPLHIAALSRLRSGMKLMGLLLEQRGFYPPDLVIETALREGVPIDKISVNGLTAFHQALCSGNFVTALFLLSLGADPMVSTRLKYNNSLLHIILRTPGFSQEQHELMDELIRKGIEIDTYTDSPLANVWKDDEYRIEDVDGMLSVDPVTGSDSTPLLLAALGEYRLKGLKSLLHAGADPNAPVIVRNIELEGSTESNRQAFLSGVVRETWDVEPSDDDMIQNEKPFKVLLQHGSRLDYVGIADSPLQDACKAAEDGLYALLKILLDNSTAKNVSQTHVKELISEYADKDQHSRIVDMLTEFERKLQPIMNSLRFARAALRARPAAIRVPLQRRTYAEAVPDKASTRTRTRLLLFAFPEPRLTVIADQAEPCPPSPANCRMQSIYKSHDVVQVNIPAESGEMGVLANHVPSIEQLKPGLVEVVEESAGSKLFFLSGGFATVQPNSVLSINAVEGYPLEDFSAEAIRAQIAEAQKVANGSGSEQDIAEAKIELEVLETLSAHVK</sequence>
<keyword evidence="11" id="KW-0496">Mitochondrion</keyword>
<dbReference type="FunFam" id="2.60.15.10:FF:000003">
    <property type="entry name" value="ATP synthase subunit delta, mitochondrial"/>
    <property type="match status" value="1"/>
</dbReference>
<feature type="domain" description="F1F0-ATP synthase subunit delta C-terminal" evidence="18">
    <location>
        <begin position="833"/>
        <end position="873"/>
    </location>
</feature>
<feature type="repeat" description="ANK" evidence="16">
    <location>
        <begin position="98"/>
        <end position="130"/>
    </location>
</feature>
<evidence type="ECO:0000313" key="19">
    <source>
        <dbReference type="EMBL" id="KAG5661595.1"/>
    </source>
</evidence>
<evidence type="ECO:0000256" key="6">
    <source>
        <dbReference type="ARBA" id="ARBA00022781"/>
    </source>
</evidence>
<dbReference type="PROSITE" id="PS50297">
    <property type="entry name" value="ANK_REP_REGION"/>
    <property type="match status" value="3"/>
</dbReference>
<protein>
    <recommendedName>
        <fullName evidence="3">ATP synthase subunit delta, mitochondrial</fullName>
    </recommendedName>
    <alternativeName>
        <fullName evidence="15">F-ATPase delta subunit</fullName>
    </alternativeName>
</protein>
<keyword evidence="20" id="KW-1185">Reference proteome</keyword>
<dbReference type="EMBL" id="JAGPUO010000007">
    <property type="protein sequence ID" value="KAG5661595.1"/>
    <property type="molecule type" value="Genomic_DNA"/>
</dbReference>
<keyword evidence="14" id="KW-0066">ATP synthesis</keyword>
<proteinExistence type="inferred from homology"/>
<comment type="caution">
    <text evidence="19">The sequence shown here is derived from an EMBL/GenBank/DDBJ whole genome shotgun (WGS) entry which is preliminary data.</text>
</comment>
<dbReference type="InterPro" id="IPR002110">
    <property type="entry name" value="Ankyrin_rpt"/>
</dbReference>
<feature type="repeat" description="ANK" evidence="16">
    <location>
        <begin position="338"/>
        <end position="359"/>
    </location>
</feature>
<dbReference type="Pfam" id="PF02823">
    <property type="entry name" value="ATP-synt_DE_N"/>
    <property type="match status" value="1"/>
</dbReference>
<feature type="domain" description="ATP synthase F1 complex delta/epsilon subunit N-terminal" evidence="17">
    <location>
        <begin position="760"/>
        <end position="819"/>
    </location>
</feature>
<dbReference type="CDD" id="cd12152">
    <property type="entry name" value="F1-ATPase_delta"/>
    <property type="match status" value="1"/>
</dbReference>
<evidence type="ECO:0000256" key="12">
    <source>
        <dbReference type="ARBA" id="ARBA00023136"/>
    </source>
</evidence>
<evidence type="ECO:0000256" key="9">
    <source>
        <dbReference type="ARBA" id="ARBA00023043"/>
    </source>
</evidence>
<feature type="repeat" description="ANK" evidence="16">
    <location>
        <begin position="271"/>
        <end position="294"/>
    </location>
</feature>
<comment type="subcellular location">
    <subcellularLocation>
        <location evidence="1">Mitochondrion inner membrane</location>
    </subcellularLocation>
</comment>
<dbReference type="Pfam" id="PF00023">
    <property type="entry name" value="Ank"/>
    <property type="match status" value="2"/>
</dbReference>
<dbReference type="SUPFAM" id="SSF51344">
    <property type="entry name" value="Epsilon subunit of F1F0-ATP synthase N-terminal domain"/>
    <property type="match status" value="1"/>
</dbReference>
<dbReference type="PANTHER" id="PTHR24198:SF165">
    <property type="entry name" value="ANKYRIN REPEAT-CONTAINING PROTEIN-RELATED"/>
    <property type="match status" value="1"/>
</dbReference>
<dbReference type="AlphaFoldDB" id="A0A9P7H5D4"/>
<dbReference type="Gene3D" id="1.25.40.20">
    <property type="entry name" value="Ankyrin repeat-containing domain"/>
    <property type="match status" value="3"/>
</dbReference>